<evidence type="ECO:0000313" key="3">
    <source>
        <dbReference type="Proteomes" id="UP001218218"/>
    </source>
</evidence>
<feature type="region of interest" description="Disordered" evidence="1">
    <location>
        <begin position="175"/>
        <end position="215"/>
    </location>
</feature>
<dbReference type="AlphaFoldDB" id="A0AAD7EZK7"/>
<sequence>MVLTRSSKASTPLTPRTRTRAGARSSPLPLPLTPQRQRLIAKHAILYPITTRLGISGTKAEKCRTVNHSIRLELELYSPNPPRDSHLPVNHQGHNLSSPMMNVGATSERDAGSHYQLCRGCGPPGGLRGCDGSRRKIFFITQPLPGHILSLPNISQLFAARRELYAVARQCAHRTTLPSSRSSPSPPSPSDSDDEDRVSVSDGGNLDCGEDTNDIAVPETPELALQHPLPALRFYNGGYGGVHYSPDGHILPCIAAAVFRTPSPVLDNIRQRDSPQSKQPIYQLLAPRERDVGDSECIRGKLVLRDYQTALEAAGLPDGCILQRYIDPTGDWIEFDWDNLIELYLSNRILYLRLYGLDITPPDHILELFTLN</sequence>
<evidence type="ECO:0000256" key="1">
    <source>
        <dbReference type="SAM" id="MobiDB-lite"/>
    </source>
</evidence>
<name>A0AAD7EZK7_9AGAR</name>
<feature type="compositionally biased region" description="Polar residues" evidence="1">
    <location>
        <begin position="1"/>
        <end position="16"/>
    </location>
</feature>
<dbReference type="Proteomes" id="UP001218218">
    <property type="component" value="Unassembled WGS sequence"/>
</dbReference>
<feature type="region of interest" description="Disordered" evidence="1">
    <location>
        <begin position="1"/>
        <end position="31"/>
    </location>
</feature>
<accession>A0AAD7EZK7</accession>
<dbReference type="EMBL" id="JARIHO010000006">
    <property type="protein sequence ID" value="KAJ7359909.1"/>
    <property type="molecule type" value="Genomic_DNA"/>
</dbReference>
<comment type="caution">
    <text evidence="2">The sequence shown here is derived from an EMBL/GenBank/DDBJ whole genome shotgun (WGS) entry which is preliminary data.</text>
</comment>
<reference evidence="2" key="1">
    <citation type="submission" date="2023-03" db="EMBL/GenBank/DDBJ databases">
        <title>Massive genome expansion in bonnet fungi (Mycena s.s.) driven by repeated elements and novel gene families across ecological guilds.</title>
        <authorList>
            <consortium name="Lawrence Berkeley National Laboratory"/>
            <person name="Harder C.B."/>
            <person name="Miyauchi S."/>
            <person name="Viragh M."/>
            <person name="Kuo A."/>
            <person name="Thoen E."/>
            <person name="Andreopoulos B."/>
            <person name="Lu D."/>
            <person name="Skrede I."/>
            <person name="Drula E."/>
            <person name="Henrissat B."/>
            <person name="Morin E."/>
            <person name="Kohler A."/>
            <person name="Barry K."/>
            <person name="LaButti K."/>
            <person name="Morin E."/>
            <person name="Salamov A."/>
            <person name="Lipzen A."/>
            <person name="Mereny Z."/>
            <person name="Hegedus B."/>
            <person name="Baldrian P."/>
            <person name="Stursova M."/>
            <person name="Weitz H."/>
            <person name="Taylor A."/>
            <person name="Grigoriev I.V."/>
            <person name="Nagy L.G."/>
            <person name="Martin F."/>
            <person name="Kauserud H."/>
        </authorList>
    </citation>
    <scope>NUCLEOTIDE SEQUENCE</scope>
    <source>
        <strain evidence="2">CBHHK002</strain>
    </source>
</reference>
<organism evidence="2 3">
    <name type="scientific">Mycena albidolilacea</name>
    <dbReference type="NCBI Taxonomy" id="1033008"/>
    <lineage>
        <taxon>Eukaryota</taxon>
        <taxon>Fungi</taxon>
        <taxon>Dikarya</taxon>
        <taxon>Basidiomycota</taxon>
        <taxon>Agaricomycotina</taxon>
        <taxon>Agaricomycetes</taxon>
        <taxon>Agaricomycetidae</taxon>
        <taxon>Agaricales</taxon>
        <taxon>Marasmiineae</taxon>
        <taxon>Mycenaceae</taxon>
        <taxon>Mycena</taxon>
    </lineage>
</organism>
<protein>
    <submittedName>
        <fullName evidence="2">Uncharacterized protein</fullName>
    </submittedName>
</protein>
<proteinExistence type="predicted"/>
<evidence type="ECO:0000313" key="2">
    <source>
        <dbReference type="EMBL" id="KAJ7359909.1"/>
    </source>
</evidence>
<gene>
    <name evidence="2" type="ORF">DFH08DRAFT_801671</name>
</gene>
<keyword evidence="3" id="KW-1185">Reference proteome</keyword>